<dbReference type="Pfam" id="PF00001">
    <property type="entry name" value="7tm_1"/>
    <property type="match status" value="1"/>
</dbReference>
<evidence type="ECO:0000256" key="8">
    <source>
        <dbReference type="SAM" id="Phobius"/>
    </source>
</evidence>
<feature type="transmembrane region" description="Helical" evidence="8">
    <location>
        <begin position="178"/>
        <end position="203"/>
    </location>
</feature>
<organism evidence="10 11">
    <name type="scientific">Thelohanellus kitauei</name>
    <name type="common">Myxosporean</name>
    <dbReference type="NCBI Taxonomy" id="669202"/>
    <lineage>
        <taxon>Eukaryota</taxon>
        <taxon>Metazoa</taxon>
        <taxon>Cnidaria</taxon>
        <taxon>Myxozoa</taxon>
        <taxon>Myxosporea</taxon>
        <taxon>Bivalvulida</taxon>
        <taxon>Platysporina</taxon>
        <taxon>Myxobolidae</taxon>
        <taxon>Thelohanellus</taxon>
    </lineage>
</organism>
<keyword evidence="2 8" id="KW-0812">Transmembrane</keyword>
<accession>A0A0C2MG81</accession>
<feature type="transmembrane region" description="Helical" evidence="8">
    <location>
        <begin position="233"/>
        <end position="255"/>
    </location>
</feature>
<evidence type="ECO:0000256" key="5">
    <source>
        <dbReference type="ARBA" id="ARBA00023136"/>
    </source>
</evidence>
<evidence type="ECO:0000313" key="11">
    <source>
        <dbReference type="Proteomes" id="UP000031668"/>
    </source>
</evidence>
<dbReference type="SUPFAM" id="SSF81321">
    <property type="entry name" value="Family A G protein-coupled receptor-like"/>
    <property type="match status" value="1"/>
</dbReference>
<evidence type="ECO:0000256" key="1">
    <source>
        <dbReference type="ARBA" id="ARBA00004141"/>
    </source>
</evidence>
<keyword evidence="6" id="KW-0675">Receptor</keyword>
<evidence type="ECO:0000259" key="9">
    <source>
        <dbReference type="PROSITE" id="PS50262"/>
    </source>
</evidence>
<dbReference type="OrthoDB" id="5954629at2759"/>
<feature type="transmembrane region" description="Helical" evidence="8">
    <location>
        <begin position="12"/>
        <end position="37"/>
    </location>
</feature>
<dbReference type="GO" id="GO:0016020">
    <property type="term" value="C:membrane"/>
    <property type="evidence" value="ECO:0007669"/>
    <property type="project" value="UniProtKB-SubCell"/>
</dbReference>
<evidence type="ECO:0000256" key="4">
    <source>
        <dbReference type="ARBA" id="ARBA00023040"/>
    </source>
</evidence>
<feature type="transmembrane region" description="Helical" evidence="8">
    <location>
        <begin position="88"/>
        <end position="106"/>
    </location>
</feature>
<keyword evidence="11" id="KW-1185">Reference proteome</keyword>
<dbReference type="InterPro" id="IPR000276">
    <property type="entry name" value="GPCR_Rhodpsn"/>
</dbReference>
<dbReference type="GO" id="GO:0004930">
    <property type="term" value="F:G protein-coupled receptor activity"/>
    <property type="evidence" value="ECO:0007669"/>
    <property type="project" value="UniProtKB-KW"/>
</dbReference>
<dbReference type="PROSITE" id="PS50262">
    <property type="entry name" value="G_PROTEIN_RECEP_F1_2"/>
    <property type="match status" value="1"/>
</dbReference>
<gene>
    <name evidence="10" type="ORF">RF11_11988</name>
</gene>
<evidence type="ECO:0000256" key="3">
    <source>
        <dbReference type="ARBA" id="ARBA00022989"/>
    </source>
</evidence>
<keyword evidence="3 8" id="KW-1133">Transmembrane helix</keyword>
<dbReference type="AlphaFoldDB" id="A0A0C2MG81"/>
<keyword evidence="7" id="KW-0807">Transducer</keyword>
<evidence type="ECO:0000313" key="10">
    <source>
        <dbReference type="EMBL" id="KII66166.1"/>
    </source>
</evidence>
<keyword evidence="4" id="KW-0297">G-protein coupled receptor</keyword>
<proteinExistence type="predicted"/>
<dbReference type="PANTHER" id="PTHR24243">
    <property type="entry name" value="G-PROTEIN COUPLED RECEPTOR"/>
    <property type="match status" value="1"/>
</dbReference>
<comment type="caution">
    <text evidence="10">The sequence shown here is derived from an EMBL/GenBank/DDBJ whole genome shotgun (WGS) entry which is preliminary data.</text>
</comment>
<feature type="transmembrane region" description="Helical" evidence="8">
    <location>
        <begin position="126"/>
        <end position="151"/>
    </location>
</feature>
<name>A0A0C2MG81_THEKT</name>
<evidence type="ECO:0000256" key="6">
    <source>
        <dbReference type="ARBA" id="ARBA00023170"/>
    </source>
</evidence>
<feature type="domain" description="G-protein coupled receptors family 1 profile" evidence="9">
    <location>
        <begin position="29"/>
        <end position="298"/>
    </location>
</feature>
<keyword evidence="5 8" id="KW-0472">Membrane</keyword>
<comment type="subcellular location">
    <subcellularLocation>
        <location evidence="1">Membrane</location>
        <topology evidence="1">Multi-pass membrane protein</topology>
    </subcellularLocation>
</comment>
<dbReference type="InterPro" id="IPR017452">
    <property type="entry name" value="GPCR_Rhodpsn_7TM"/>
</dbReference>
<dbReference type="PANTHER" id="PTHR24243:SF208">
    <property type="entry name" value="PYROKININ-1 RECEPTOR"/>
    <property type="match status" value="1"/>
</dbReference>
<dbReference type="Proteomes" id="UP000031668">
    <property type="component" value="Unassembled WGS sequence"/>
</dbReference>
<protein>
    <recommendedName>
        <fullName evidence="9">G-protein coupled receptors family 1 profile domain-containing protein</fullName>
    </recommendedName>
</protein>
<evidence type="ECO:0000256" key="7">
    <source>
        <dbReference type="ARBA" id="ARBA00023224"/>
    </source>
</evidence>
<dbReference type="PROSITE" id="PS00237">
    <property type="entry name" value="G_PROTEIN_RECEP_F1_1"/>
    <property type="match status" value="1"/>
</dbReference>
<dbReference type="EMBL" id="JWZT01003604">
    <property type="protein sequence ID" value="KII66166.1"/>
    <property type="molecule type" value="Genomic_DNA"/>
</dbReference>
<evidence type="ECO:0000256" key="2">
    <source>
        <dbReference type="ARBA" id="ARBA00022692"/>
    </source>
</evidence>
<dbReference type="CDD" id="cd00637">
    <property type="entry name" value="7tm_classA_rhodopsin-like"/>
    <property type="match status" value="1"/>
</dbReference>
<feature type="transmembrane region" description="Helical" evidence="8">
    <location>
        <begin position="275"/>
        <end position="297"/>
    </location>
</feature>
<sequence>MPVNCIFGVKGTVLQLLVVVQCIVLWVLANICIWFLIRYKKFRKRASNVIITNLLISDSLASLFSSLYRGYLNNCKSVFFEECTFAVFFTRTFTYVSMALLLFFTIERYLKLVKPDIHYKVLLSKFRLWAGITGIWVGGVSFSFITTPYWITFKVKTLLTMPREMCVFSTVLEPLSGMITLFLSQFLAIIVLIVINCILGVRIRHILMSVRKRLPTSNEQDDRNKEILKKVEVNLFIMSNIYALLYIPCLGLSVIDILAFLGQLNATTYQPNERATFVLVNLAAIYPFCEAITCFFLNKDLKRLMVDFWNKSIGKVRVSTT</sequence>
<feature type="transmembrane region" description="Helical" evidence="8">
    <location>
        <begin position="49"/>
        <end position="68"/>
    </location>
</feature>
<reference evidence="10 11" key="1">
    <citation type="journal article" date="2014" name="Genome Biol. Evol.">
        <title>The genome of the myxosporean Thelohanellus kitauei shows adaptations to nutrient acquisition within its fish host.</title>
        <authorList>
            <person name="Yang Y."/>
            <person name="Xiong J."/>
            <person name="Zhou Z."/>
            <person name="Huo F."/>
            <person name="Miao W."/>
            <person name="Ran C."/>
            <person name="Liu Y."/>
            <person name="Zhang J."/>
            <person name="Feng J."/>
            <person name="Wang M."/>
            <person name="Wang M."/>
            <person name="Wang L."/>
            <person name="Yao B."/>
        </authorList>
    </citation>
    <scope>NUCLEOTIDE SEQUENCE [LARGE SCALE GENOMIC DNA]</scope>
    <source>
        <strain evidence="10">Wuqing</strain>
    </source>
</reference>
<dbReference type="Gene3D" id="1.20.1070.10">
    <property type="entry name" value="Rhodopsin 7-helix transmembrane proteins"/>
    <property type="match status" value="1"/>
</dbReference>